<dbReference type="RefSeq" id="WP_177112204.1">
    <property type="nucleotide sequence ID" value="NZ_JACASD010000051.1"/>
</dbReference>
<accession>A0A7Y8G4I4</accession>
<dbReference type="Proteomes" id="UP000585226">
    <property type="component" value="Unassembled WGS sequence"/>
</dbReference>
<protein>
    <submittedName>
        <fullName evidence="1">Uncharacterized protein</fullName>
    </submittedName>
</protein>
<gene>
    <name evidence="1" type="ORF">HX893_20540</name>
</gene>
<comment type="caution">
    <text evidence="1">The sequence shown here is derived from an EMBL/GenBank/DDBJ whole genome shotgun (WGS) entry which is preliminary data.</text>
</comment>
<evidence type="ECO:0000313" key="1">
    <source>
        <dbReference type="EMBL" id="NWE90518.1"/>
    </source>
</evidence>
<name>A0A7Y8G4I4_9PSED</name>
<reference evidence="1 2" key="1">
    <citation type="submission" date="2020-04" db="EMBL/GenBank/DDBJ databases">
        <title>Molecular characterization of pseudomonads from Agaricus bisporus reveal novel blotch 2 pathogens in Western Europe.</title>
        <authorList>
            <person name="Taparia T."/>
            <person name="Krijger M."/>
            <person name="Haynes E."/>
            <person name="Elpinstone J.G."/>
            <person name="Noble R."/>
            <person name="Van Der Wolf J."/>
        </authorList>
    </citation>
    <scope>NUCLEOTIDE SEQUENCE [LARGE SCALE GENOMIC DNA]</scope>
    <source>
        <strain evidence="1 2">P8021</strain>
    </source>
</reference>
<dbReference type="AlphaFoldDB" id="A0A7Y8G4I4"/>
<proteinExistence type="predicted"/>
<sequence>MTATYAPDQFRKVLKIEQSAYIQAALERAKTALPSHEGSRNPTGRTTFYVTSTFEAMQRWAELSAQGWELDSNSTCLLVAPQTPLAFTAIAPDHVFETYLPLIAERAEQDYLREVGDHNKQAQKLKDRNEFVESEFIKREEARKAKALAELAAEFDNLGRVQFITDSGTQLHAH</sequence>
<evidence type="ECO:0000313" key="2">
    <source>
        <dbReference type="Proteomes" id="UP000585226"/>
    </source>
</evidence>
<organism evidence="1 2">
    <name type="scientific">Pseudomonas reactans</name>
    <dbReference type="NCBI Taxonomy" id="117680"/>
    <lineage>
        <taxon>Bacteria</taxon>
        <taxon>Pseudomonadati</taxon>
        <taxon>Pseudomonadota</taxon>
        <taxon>Gammaproteobacteria</taxon>
        <taxon>Pseudomonadales</taxon>
        <taxon>Pseudomonadaceae</taxon>
        <taxon>Pseudomonas</taxon>
    </lineage>
</organism>
<dbReference type="EMBL" id="JACASD010000051">
    <property type="protein sequence ID" value="NWE90518.1"/>
    <property type="molecule type" value="Genomic_DNA"/>
</dbReference>